<protein>
    <submittedName>
        <fullName evidence="6">Methyltransferase domain-containing protein</fullName>
    </submittedName>
</protein>
<dbReference type="Pfam" id="PF08100">
    <property type="entry name" value="Dimerisation"/>
    <property type="match status" value="1"/>
</dbReference>
<dbReference type="AlphaFoldDB" id="A0A3N5CW53"/>
<dbReference type="SUPFAM" id="SSF53335">
    <property type="entry name" value="S-adenosyl-L-methionine-dependent methyltransferases"/>
    <property type="match status" value="1"/>
</dbReference>
<dbReference type="EMBL" id="RPFZ01000001">
    <property type="protein sequence ID" value="RPF71750.1"/>
    <property type="molecule type" value="Genomic_DNA"/>
</dbReference>
<dbReference type="Gene3D" id="1.10.10.10">
    <property type="entry name" value="Winged helix-like DNA-binding domain superfamily/Winged helix DNA-binding domain"/>
    <property type="match status" value="1"/>
</dbReference>
<dbReference type="PANTHER" id="PTHR43712:SF2">
    <property type="entry name" value="O-METHYLTRANSFERASE CICE"/>
    <property type="match status" value="1"/>
</dbReference>
<keyword evidence="7" id="KW-1185">Reference proteome</keyword>
<dbReference type="InterPro" id="IPR036388">
    <property type="entry name" value="WH-like_DNA-bd_sf"/>
</dbReference>
<evidence type="ECO:0000256" key="3">
    <source>
        <dbReference type="ARBA" id="ARBA00022691"/>
    </source>
</evidence>
<comment type="caution">
    <text evidence="6">The sequence shown here is derived from an EMBL/GenBank/DDBJ whole genome shotgun (WGS) entry which is preliminary data.</text>
</comment>
<evidence type="ECO:0000259" key="5">
    <source>
        <dbReference type="Pfam" id="PF08100"/>
    </source>
</evidence>
<organism evidence="6 7">
    <name type="scientific">Aurantiacibacter spongiae</name>
    <dbReference type="NCBI Taxonomy" id="2488860"/>
    <lineage>
        <taxon>Bacteria</taxon>
        <taxon>Pseudomonadati</taxon>
        <taxon>Pseudomonadota</taxon>
        <taxon>Alphaproteobacteria</taxon>
        <taxon>Sphingomonadales</taxon>
        <taxon>Erythrobacteraceae</taxon>
        <taxon>Aurantiacibacter</taxon>
    </lineage>
</organism>
<dbReference type="InterPro" id="IPR012967">
    <property type="entry name" value="COMT_dimerisation"/>
</dbReference>
<name>A0A3N5CW53_9SPHN</name>
<dbReference type="CDD" id="cd02440">
    <property type="entry name" value="AdoMet_MTases"/>
    <property type="match status" value="1"/>
</dbReference>
<feature type="domain" description="O-methyltransferase dimerisation" evidence="5">
    <location>
        <begin position="54"/>
        <end position="114"/>
    </location>
</feature>
<dbReference type="Pfam" id="PF00891">
    <property type="entry name" value="Methyltransf_2"/>
    <property type="match status" value="1"/>
</dbReference>
<feature type="domain" description="O-methyltransferase C-terminal" evidence="4">
    <location>
        <begin position="178"/>
        <end position="345"/>
    </location>
</feature>
<dbReference type="SUPFAM" id="SSF46785">
    <property type="entry name" value="Winged helix' DNA-binding domain"/>
    <property type="match status" value="1"/>
</dbReference>
<evidence type="ECO:0000259" key="4">
    <source>
        <dbReference type="Pfam" id="PF00891"/>
    </source>
</evidence>
<dbReference type="InterPro" id="IPR016461">
    <property type="entry name" value="COMT-like"/>
</dbReference>
<keyword evidence="1 6" id="KW-0489">Methyltransferase</keyword>
<evidence type="ECO:0000256" key="2">
    <source>
        <dbReference type="ARBA" id="ARBA00022679"/>
    </source>
</evidence>
<dbReference type="Gene3D" id="3.40.50.150">
    <property type="entry name" value="Vaccinia Virus protein VP39"/>
    <property type="match status" value="1"/>
</dbReference>
<dbReference type="GO" id="GO:0046983">
    <property type="term" value="F:protein dimerization activity"/>
    <property type="evidence" value="ECO:0007669"/>
    <property type="project" value="InterPro"/>
</dbReference>
<dbReference type="GO" id="GO:0008171">
    <property type="term" value="F:O-methyltransferase activity"/>
    <property type="evidence" value="ECO:0007669"/>
    <property type="project" value="InterPro"/>
</dbReference>
<dbReference type="InterPro" id="IPR036390">
    <property type="entry name" value="WH_DNA-bd_sf"/>
</dbReference>
<keyword evidence="2 6" id="KW-0808">Transferase</keyword>
<dbReference type="PROSITE" id="PS51683">
    <property type="entry name" value="SAM_OMT_II"/>
    <property type="match status" value="1"/>
</dbReference>
<evidence type="ECO:0000313" key="7">
    <source>
        <dbReference type="Proteomes" id="UP000275232"/>
    </source>
</evidence>
<reference evidence="6 7" key="1">
    <citation type="submission" date="2018-11" db="EMBL/GenBank/DDBJ databases">
        <title>Erythrobacter spongiae sp. nov., isolated from a marine sponge.</title>
        <authorList>
            <person name="Zhuang L."/>
            <person name="Luo L."/>
        </authorList>
    </citation>
    <scope>NUCLEOTIDE SEQUENCE [LARGE SCALE GENOMIC DNA]</scope>
    <source>
        <strain evidence="6 7">HN-E23</strain>
    </source>
</reference>
<dbReference type="PANTHER" id="PTHR43712">
    <property type="entry name" value="PUTATIVE (AFU_ORTHOLOGUE AFUA_4G14580)-RELATED"/>
    <property type="match status" value="1"/>
</dbReference>
<sequence>MQLTAGHDGTVLVSKLSARLRYRFLGSAAKRRLWERLPFGSRIAAHHREALFDIVAGAARQQALLAGLRAGIFDALAGQPRNAAEVERATGLNTAVTARLLSWLVATGLIERLSDDTFALTVEGLVVADDDGVRAMIEHGDLLYADMRDPLALIAGDEVGLVAKYWPYRGDAGLPGDYGELMRRSLPFTLEPILRAVDFSRLRHCCEIGGGNGALAIALARRHPRLDITLVELPDVLPFARAAIAQAGLDGRLSACTISDAARGTFDCVMASRLLHDLDDDAAIALLARGRELAAPRASLVIAEPLAKEGRDTQTAYFTAYFAAMGSGRLRRPDEIMALCKAAGWKDEKPRWLHYPSCSVLKTGH</sequence>
<proteinExistence type="predicted"/>
<gene>
    <name evidence="6" type="ORF">EG799_09070</name>
</gene>
<evidence type="ECO:0000313" key="6">
    <source>
        <dbReference type="EMBL" id="RPF71750.1"/>
    </source>
</evidence>
<dbReference type="InterPro" id="IPR029063">
    <property type="entry name" value="SAM-dependent_MTases_sf"/>
</dbReference>
<dbReference type="InterPro" id="IPR001077">
    <property type="entry name" value="COMT_C"/>
</dbReference>
<dbReference type="Proteomes" id="UP000275232">
    <property type="component" value="Unassembled WGS sequence"/>
</dbReference>
<dbReference type="GO" id="GO:0032259">
    <property type="term" value="P:methylation"/>
    <property type="evidence" value="ECO:0007669"/>
    <property type="project" value="UniProtKB-KW"/>
</dbReference>
<accession>A0A3N5CW53</accession>
<keyword evidence="3" id="KW-0949">S-adenosyl-L-methionine</keyword>
<evidence type="ECO:0000256" key="1">
    <source>
        <dbReference type="ARBA" id="ARBA00022603"/>
    </source>
</evidence>